<dbReference type="SUPFAM" id="SSF52540">
    <property type="entry name" value="P-loop containing nucleoside triphosphate hydrolases"/>
    <property type="match status" value="1"/>
</dbReference>
<dbReference type="PANTHER" id="PTHR43158:SF2">
    <property type="entry name" value="SKFA PEPTIDE EXPORT ATP-BINDING PROTEIN SKFE"/>
    <property type="match status" value="1"/>
</dbReference>
<keyword evidence="1" id="KW-0547">Nucleotide-binding</keyword>
<sequence length="341" mass="37872">MGRRAHRLLSTTGTTTTAATTQDSSMCVPPTPPSSIATQCDYAVEVDNLDFAYPSSLPGEDEHLVLKNFCMQLKPGSRCLLLGANGSGKSTLLKVLAGKHLTKGDRVKVMGTDAFRDLKLNLTRAFLDTQWGMRTVAFAGYGCPLQADIRVGGMMEKLQSQYPERRDELVKLLGVNPEWRMHRVSDGQRRRVQLLLGLVRPFDILLLDEVTTCLDVIVRQDLMRWLQKETETRGATVVYATHIFDGLDDWPTHLHYLNRHGATGWQGPMGELELYSKLRKEGHPSPMLKIATTWLRAEIAEYGVQVEGADGEGARESKNPNALSTDRGGGFNPGRMLSYKA</sequence>
<dbReference type="Proteomes" id="UP000789595">
    <property type="component" value="Unassembled WGS sequence"/>
</dbReference>
<evidence type="ECO:0000259" key="4">
    <source>
        <dbReference type="PROSITE" id="PS50893"/>
    </source>
</evidence>
<feature type="region of interest" description="Disordered" evidence="3">
    <location>
        <begin position="310"/>
        <end position="341"/>
    </location>
</feature>
<dbReference type="Pfam" id="PF00005">
    <property type="entry name" value="ABC_tran"/>
    <property type="match status" value="1"/>
</dbReference>
<feature type="domain" description="ABC transporter" evidence="4">
    <location>
        <begin position="44"/>
        <end position="284"/>
    </location>
</feature>
<evidence type="ECO:0000313" key="5">
    <source>
        <dbReference type="EMBL" id="CAH0369509.1"/>
    </source>
</evidence>
<dbReference type="Gene3D" id="3.40.50.300">
    <property type="entry name" value="P-loop containing nucleotide triphosphate hydrolases"/>
    <property type="match status" value="1"/>
</dbReference>
<feature type="compositionally biased region" description="Low complexity" evidence="3">
    <location>
        <begin position="11"/>
        <end position="21"/>
    </location>
</feature>
<name>A0A8J2SKG5_9STRA</name>
<keyword evidence="6" id="KW-1185">Reference proteome</keyword>
<dbReference type="AlphaFoldDB" id="A0A8J2SKG5"/>
<dbReference type="GO" id="GO:0016887">
    <property type="term" value="F:ATP hydrolysis activity"/>
    <property type="evidence" value="ECO:0007669"/>
    <property type="project" value="InterPro"/>
</dbReference>
<dbReference type="GO" id="GO:0005524">
    <property type="term" value="F:ATP binding"/>
    <property type="evidence" value="ECO:0007669"/>
    <property type="project" value="UniProtKB-KW"/>
</dbReference>
<keyword evidence="2" id="KW-0067">ATP-binding</keyword>
<comment type="caution">
    <text evidence="5">The sequence shown here is derived from an EMBL/GenBank/DDBJ whole genome shotgun (WGS) entry which is preliminary data.</text>
</comment>
<dbReference type="EMBL" id="CAKKNE010000002">
    <property type="protein sequence ID" value="CAH0369509.1"/>
    <property type="molecule type" value="Genomic_DNA"/>
</dbReference>
<reference evidence="5" key="1">
    <citation type="submission" date="2021-11" db="EMBL/GenBank/DDBJ databases">
        <authorList>
            <consortium name="Genoscope - CEA"/>
            <person name="William W."/>
        </authorList>
    </citation>
    <scope>NUCLEOTIDE SEQUENCE</scope>
</reference>
<dbReference type="InterPro" id="IPR003439">
    <property type="entry name" value="ABC_transporter-like_ATP-bd"/>
</dbReference>
<organism evidence="5 6">
    <name type="scientific">Pelagomonas calceolata</name>
    <dbReference type="NCBI Taxonomy" id="35677"/>
    <lineage>
        <taxon>Eukaryota</taxon>
        <taxon>Sar</taxon>
        <taxon>Stramenopiles</taxon>
        <taxon>Ochrophyta</taxon>
        <taxon>Pelagophyceae</taxon>
        <taxon>Pelagomonadales</taxon>
        <taxon>Pelagomonadaceae</taxon>
        <taxon>Pelagomonas</taxon>
    </lineage>
</organism>
<gene>
    <name evidence="5" type="ORF">PECAL_2P26330</name>
</gene>
<dbReference type="SMART" id="SM00382">
    <property type="entry name" value="AAA"/>
    <property type="match status" value="1"/>
</dbReference>
<accession>A0A8J2SKG5</accession>
<evidence type="ECO:0000256" key="1">
    <source>
        <dbReference type="ARBA" id="ARBA00022741"/>
    </source>
</evidence>
<feature type="region of interest" description="Disordered" evidence="3">
    <location>
        <begin position="1"/>
        <end position="30"/>
    </location>
</feature>
<evidence type="ECO:0000313" key="6">
    <source>
        <dbReference type="Proteomes" id="UP000789595"/>
    </source>
</evidence>
<dbReference type="OrthoDB" id="6512918at2759"/>
<protein>
    <recommendedName>
        <fullName evidence="4">ABC transporter domain-containing protein</fullName>
    </recommendedName>
</protein>
<dbReference type="InterPro" id="IPR027417">
    <property type="entry name" value="P-loop_NTPase"/>
</dbReference>
<evidence type="ECO:0000256" key="3">
    <source>
        <dbReference type="SAM" id="MobiDB-lite"/>
    </source>
</evidence>
<dbReference type="PROSITE" id="PS50893">
    <property type="entry name" value="ABC_TRANSPORTER_2"/>
    <property type="match status" value="1"/>
</dbReference>
<evidence type="ECO:0000256" key="2">
    <source>
        <dbReference type="ARBA" id="ARBA00022840"/>
    </source>
</evidence>
<proteinExistence type="predicted"/>
<dbReference type="PANTHER" id="PTHR43158">
    <property type="entry name" value="SKFA PEPTIDE EXPORT ATP-BINDING PROTEIN SKFE"/>
    <property type="match status" value="1"/>
</dbReference>
<dbReference type="InterPro" id="IPR003593">
    <property type="entry name" value="AAA+_ATPase"/>
</dbReference>